<feature type="transmembrane region" description="Helical" evidence="6">
    <location>
        <begin position="65"/>
        <end position="96"/>
    </location>
</feature>
<feature type="transmembrane region" description="Helical" evidence="6">
    <location>
        <begin position="227"/>
        <end position="248"/>
    </location>
</feature>
<feature type="transmembrane region" description="Helical" evidence="6">
    <location>
        <begin position="163"/>
        <end position="183"/>
    </location>
</feature>
<feature type="transmembrane region" description="Helical" evidence="6">
    <location>
        <begin position="6"/>
        <end position="23"/>
    </location>
</feature>
<dbReference type="SUPFAM" id="SSF103481">
    <property type="entry name" value="Multidrug resistance efflux transporter EmrE"/>
    <property type="match status" value="1"/>
</dbReference>
<comment type="subcellular location">
    <subcellularLocation>
        <location evidence="1 6">Membrane</location>
        <topology evidence="1 6">Multi-pass membrane protein</topology>
    </subcellularLocation>
</comment>
<accession>A0A6A4MJM4</accession>
<evidence type="ECO:0000256" key="3">
    <source>
        <dbReference type="ARBA" id="ARBA00022692"/>
    </source>
</evidence>
<keyword evidence="4 6" id="KW-1133">Transmembrane helix</keyword>
<evidence type="ECO:0000313" key="9">
    <source>
        <dbReference type="Proteomes" id="UP000428333"/>
    </source>
</evidence>
<feature type="transmembrane region" description="Helical" evidence="6">
    <location>
        <begin position="35"/>
        <end position="59"/>
    </location>
</feature>
<protein>
    <recommendedName>
        <fullName evidence="6">WAT1-related protein</fullName>
    </recommendedName>
</protein>
<keyword evidence="3 6" id="KW-0812">Transmembrane</keyword>
<name>A0A6A4MJM4_9ERIC</name>
<dbReference type="EMBL" id="QEFC01000104">
    <property type="protein sequence ID" value="KAE9466107.1"/>
    <property type="molecule type" value="Genomic_DNA"/>
</dbReference>
<feature type="transmembrane region" description="Helical" evidence="6">
    <location>
        <begin position="195"/>
        <end position="215"/>
    </location>
</feature>
<evidence type="ECO:0000256" key="4">
    <source>
        <dbReference type="ARBA" id="ARBA00022989"/>
    </source>
</evidence>
<dbReference type="GO" id="GO:0016020">
    <property type="term" value="C:membrane"/>
    <property type="evidence" value="ECO:0007669"/>
    <property type="project" value="UniProtKB-SubCell"/>
</dbReference>
<dbReference type="Pfam" id="PF00892">
    <property type="entry name" value="EamA"/>
    <property type="match status" value="1"/>
</dbReference>
<dbReference type="PANTHER" id="PTHR31218">
    <property type="entry name" value="WAT1-RELATED PROTEIN"/>
    <property type="match status" value="1"/>
</dbReference>
<sequence>MEAKKAYLAVILIQSIYAGMFLLSKAAFDLGMNTFVFVFYRQAASAVFLIPLAAAFEWITFSLNIYGVALIYTSASLAAATTNCIPIITFFIALLFGMEMVRLRTSGGIAKVAGLAICLVGVTTIAFYRGPTLKLLVHHHLLGSYHNTMQQHGQVASNSHTTWIKGCFLMLMANIFWGLWLVLQVPVIKSYPSKLVLTALQCLFSAIQSFLIAVTLERDPNQWRLEWNVRLLAVVYCGVVVTGVTFYLQAWVIEKKGPVFLALSQPLAFAFTIFSSVFLLGETISLGSVLGAMVLVGGLYSVLWGKNREHKGATTLRAGAGDAPNPPRTWRGIQAGKKLFDKGTRVRLGNGLSTSLWWDNWLGDGTLRSKIEGPFHHHA</sequence>
<dbReference type="InterPro" id="IPR000620">
    <property type="entry name" value="EamA_dom"/>
</dbReference>
<keyword evidence="5 6" id="KW-0472">Membrane</keyword>
<feature type="domain" description="EamA" evidence="7">
    <location>
        <begin position="165"/>
        <end position="303"/>
    </location>
</feature>
<dbReference type="AlphaFoldDB" id="A0A6A4MJM4"/>
<feature type="non-terminal residue" evidence="8">
    <location>
        <position position="1"/>
    </location>
</feature>
<dbReference type="InterPro" id="IPR037185">
    <property type="entry name" value="EmrE-like"/>
</dbReference>
<organism evidence="8 9">
    <name type="scientific">Rhododendron williamsianum</name>
    <dbReference type="NCBI Taxonomy" id="262921"/>
    <lineage>
        <taxon>Eukaryota</taxon>
        <taxon>Viridiplantae</taxon>
        <taxon>Streptophyta</taxon>
        <taxon>Embryophyta</taxon>
        <taxon>Tracheophyta</taxon>
        <taxon>Spermatophyta</taxon>
        <taxon>Magnoliopsida</taxon>
        <taxon>eudicotyledons</taxon>
        <taxon>Gunneridae</taxon>
        <taxon>Pentapetalae</taxon>
        <taxon>asterids</taxon>
        <taxon>Ericales</taxon>
        <taxon>Ericaceae</taxon>
        <taxon>Ericoideae</taxon>
        <taxon>Rhodoreae</taxon>
        <taxon>Rhododendron</taxon>
    </lineage>
</organism>
<feature type="transmembrane region" description="Helical" evidence="6">
    <location>
        <begin position="108"/>
        <end position="128"/>
    </location>
</feature>
<evidence type="ECO:0000256" key="1">
    <source>
        <dbReference type="ARBA" id="ARBA00004141"/>
    </source>
</evidence>
<reference evidence="8 9" key="1">
    <citation type="journal article" date="2019" name="Genome Biol. Evol.">
        <title>The Rhododendron genome and chromosomal organization provide insight into shared whole-genome duplications across the heath family (Ericaceae).</title>
        <authorList>
            <person name="Soza V.L."/>
            <person name="Lindsley D."/>
            <person name="Waalkes A."/>
            <person name="Ramage E."/>
            <person name="Patwardhan R.P."/>
            <person name="Burton J.N."/>
            <person name="Adey A."/>
            <person name="Kumar A."/>
            <person name="Qiu R."/>
            <person name="Shendure J."/>
            <person name="Hall B."/>
        </authorList>
    </citation>
    <scope>NUCLEOTIDE SEQUENCE [LARGE SCALE GENOMIC DNA]</scope>
    <source>
        <strain evidence="8">RSF 1966-606</strain>
    </source>
</reference>
<proteinExistence type="inferred from homology"/>
<comment type="caution">
    <text evidence="8">The sequence shown here is derived from an EMBL/GenBank/DDBJ whole genome shotgun (WGS) entry which is preliminary data.</text>
</comment>
<feature type="transmembrane region" description="Helical" evidence="6">
    <location>
        <begin position="260"/>
        <end position="280"/>
    </location>
</feature>
<evidence type="ECO:0000256" key="5">
    <source>
        <dbReference type="ARBA" id="ARBA00023136"/>
    </source>
</evidence>
<gene>
    <name evidence="8" type="ORF">C3L33_01955</name>
</gene>
<dbReference type="GO" id="GO:0022857">
    <property type="term" value="F:transmembrane transporter activity"/>
    <property type="evidence" value="ECO:0007669"/>
    <property type="project" value="InterPro"/>
</dbReference>
<dbReference type="OrthoDB" id="1718296at2759"/>
<evidence type="ECO:0000259" key="7">
    <source>
        <dbReference type="Pfam" id="PF00892"/>
    </source>
</evidence>
<comment type="similarity">
    <text evidence="2 6">Belongs to the drug/metabolite transporter (DMT) superfamily. Plant drug/metabolite exporter (P-DME) (TC 2.A.7.4) family.</text>
</comment>
<dbReference type="InterPro" id="IPR030184">
    <property type="entry name" value="WAT1-related"/>
</dbReference>
<keyword evidence="9" id="KW-1185">Reference proteome</keyword>
<feature type="transmembrane region" description="Helical" evidence="6">
    <location>
        <begin position="286"/>
        <end position="304"/>
    </location>
</feature>
<evidence type="ECO:0000313" key="8">
    <source>
        <dbReference type="EMBL" id="KAE9466107.1"/>
    </source>
</evidence>
<evidence type="ECO:0000256" key="6">
    <source>
        <dbReference type="RuleBase" id="RU363077"/>
    </source>
</evidence>
<evidence type="ECO:0000256" key="2">
    <source>
        <dbReference type="ARBA" id="ARBA00007635"/>
    </source>
</evidence>
<dbReference type="Proteomes" id="UP000428333">
    <property type="component" value="Linkage Group LG01"/>
</dbReference>